<dbReference type="STRING" id="390242.SAMN04488024_11643"/>
<dbReference type="InterPro" id="IPR021354">
    <property type="entry name" value="DUF2975"/>
</dbReference>
<accession>A0A1G7BU88</accession>
<evidence type="ECO:0000313" key="2">
    <source>
        <dbReference type="EMBL" id="SDE30200.1"/>
    </source>
</evidence>
<organism evidence="2 3">
    <name type="scientific">Pedobacter soli</name>
    <dbReference type="NCBI Taxonomy" id="390242"/>
    <lineage>
        <taxon>Bacteria</taxon>
        <taxon>Pseudomonadati</taxon>
        <taxon>Bacteroidota</taxon>
        <taxon>Sphingobacteriia</taxon>
        <taxon>Sphingobacteriales</taxon>
        <taxon>Sphingobacteriaceae</taxon>
        <taxon>Pedobacter</taxon>
    </lineage>
</organism>
<feature type="transmembrane region" description="Helical" evidence="1">
    <location>
        <begin position="142"/>
        <end position="161"/>
    </location>
</feature>
<evidence type="ECO:0008006" key="4">
    <source>
        <dbReference type="Google" id="ProtNLM"/>
    </source>
</evidence>
<dbReference type="EMBL" id="FMZH01000016">
    <property type="protein sequence ID" value="SDE30200.1"/>
    <property type="molecule type" value="Genomic_DNA"/>
</dbReference>
<keyword evidence="3" id="KW-1185">Reference proteome</keyword>
<feature type="transmembrane region" description="Helical" evidence="1">
    <location>
        <begin position="107"/>
        <end position="130"/>
    </location>
</feature>
<dbReference type="Pfam" id="PF11188">
    <property type="entry name" value="DUF2975"/>
    <property type="match status" value="1"/>
</dbReference>
<sequence length="175" mass="19817">MMKTTTEKILNIMLVLTWIAFIGLMVEAGIILVSYVITCIKPEITKNLYLGAELSKLMQLGFWNYSIKVYFMFSLLGMKAFIAFLVIKTLSKVNLANPFTANVSQRIALIGYVLLATWFVSLLNHIHANWLLKQMGQPEVDYAAVEFLFIAGLVFIISQIFKRGVELQAENELTV</sequence>
<gene>
    <name evidence="2" type="ORF">SAMN04488024_11643</name>
</gene>
<evidence type="ECO:0000256" key="1">
    <source>
        <dbReference type="SAM" id="Phobius"/>
    </source>
</evidence>
<feature type="transmembrane region" description="Helical" evidence="1">
    <location>
        <begin position="67"/>
        <end position="87"/>
    </location>
</feature>
<dbReference type="RefSeq" id="WP_090772736.1">
    <property type="nucleotide sequence ID" value="NZ_FMZH01000016.1"/>
</dbReference>
<keyword evidence="1" id="KW-0812">Transmembrane</keyword>
<feature type="transmembrane region" description="Helical" evidence="1">
    <location>
        <begin position="12"/>
        <end position="37"/>
    </location>
</feature>
<keyword evidence="1" id="KW-0472">Membrane</keyword>
<keyword evidence="1" id="KW-1133">Transmembrane helix</keyword>
<reference evidence="3" key="1">
    <citation type="submission" date="2016-10" db="EMBL/GenBank/DDBJ databases">
        <authorList>
            <person name="Varghese N."/>
            <person name="Submissions S."/>
        </authorList>
    </citation>
    <scope>NUCLEOTIDE SEQUENCE [LARGE SCALE GENOMIC DNA]</scope>
    <source>
        <strain evidence="3">DSM 18609</strain>
    </source>
</reference>
<dbReference type="Proteomes" id="UP000199455">
    <property type="component" value="Unassembled WGS sequence"/>
</dbReference>
<evidence type="ECO:0000313" key="3">
    <source>
        <dbReference type="Proteomes" id="UP000199455"/>
    </source>
</evidence>
<protein>
    <recommendedName>
        <fullName evidence="4">DUF2975 domain-containing protein</fullName>
    </recommendedName>
</protein>
<dbReference type="AlphaFoldDB" id="A0A1G7BU88"/>
<name>A0A1G7BU88_9SPHI</name>
<proteinExistence type="predicted"/>